<protein>
    <recommendedName>
        <fullName evidence="4">cysteine desulfurase</fullName>
        <ecNumber evidence="4">2.8.1.7</ecNumber>
    </recommendedName>
</protein>
<comment type="caution">
    <text evidence="13">The sequence shown here is derived from an EMBL/GenBank/DDBJ whole genome shotgun (WGS) entry which is preliminary data.</text>
</comment>
<dbReference type="InterPro" id="IPR015424">
    <property type="entry name" value="PyrdxlP-dep_Trfase"/>
</dbReference>
<evidence type="ECO:0000256" key="3">
    <source>
        <dbReference type="ARBA" id="ARBA00006490"/>
    </source>
</evidence>
<dbReference type="InterPro" id="IPR000192">
    <property type="entry name" value="Aminotrans_V_dom"/>
</dbReference>
<comment type="cofactor">
    <cofactor evidence="1 11">
        <name>pyridoxal 5'-phosphate</name>
        <dbReference type="ChEBI" id="CHEBI:597326"/>
    </cofactor>
</comment>
<evidence type="ECO:0000259" key="12">
    <source>
        <dbReference type="Pfam" id="PF00266"/>
    </source>
</evidence>
<keyword evidence="7" id="KW-0663">Pyridoxal phosphate</keyword>
<dbReference type="InterPro" id="IPR016454">
    <property type="entry name" value="Cysteine_dSase"/>
</dbReference>
<dbReference type="GO" id="GO:0051536">
    <property type="term" value="F:iron-sulfur cluster binding"/>
    <property type="evidence" value="ECO:0007669"/>
    <property type="project" value="UniProtKB-KW"/>
</dbReference>
<dbReference type="EMBL" id="JABAIL010000003">
    <property type="protein sequence ID" value="NLR91911.1"/>
    <property type="molecule type" value="Genomic_DNA"/>
</dbReference>
<dbReference type="PIRSF" id="PIRSF005572">
    <property type="entry name" value="NifS"/>
    <property type="match status" value="1"/>
</dbReference>
<evidence type="ECO:0000313" key="14">
    <source>
        <dbReference type="Proteomes" id="UP000585050"/>
    </source>
</evidence>
<reference evidence="13 14" key="1">
    <citation type="submission" date="2020-04" db="EMBL/GenBank/DDBJ databases">
        <title>Flammeovirga sp. SR4, a novel species isolated from seawater.</title>
        <authorList>
            <person name="Wang X."/>
        </authorList>
    </citation>
    <scope>NUCLEOTIDE SEQUENCE [LARGE SCALE GENOMIC DNA]</scope>
    <source>
        <strain evidence="13 14">SR4</strain>
    </source>
</reference>
<dbReference type="InterPro" id="IPR015422">
    <property type="entry name" value="PyrdxlP-dep_Trfase_small"/>
</dbReference>
<feature type="domain" description="Aminotransferase class V" evidence="12">
    <location>
        <begin position="2"/>
        <end position="360"/>
    </location>
</feature>
<dbReference type="PANTHER" id="PTHR11601">
    <property type="entry name" value="CYSTEINE DESULFURYLASE FAMILY MEMBER"/>
    <property type="match status" value="1"/>
</dbReference>
<evidence type="ECO:0000313" key="13">
    <source>
        <dbReference type="EMBL" id="NLR91911.1"/>
    </source>
</evidence>
<evidence type="ECO:0000256" key="2">
    <source>
        <dbReference type="ARBA" id="ARBA00003120"/>
    </source>
</evidence>
<proteinExistence type="inferred from homology"/>
<evidence type="ECO:0000256" key="1">
    <source>
        <dbReference type="ARBA" id="ARBA00001933"/>
    </source>
</evidence>
<dbReference type="AlphaFoldDB" id="A0A7X8SKJ3"/>
<keyword evidence="14" id="KW-1185">Reference proteome</keyword>
<name>A0A7X8SKJ3_9BACT</name>
<dbReference type="RefSeq" id="WP_168882623.1">
    <property type="nucleotide sequence ID" value="NZ_JABAIL010000003.1"/>
</dbReference>
<dbReference type="InterPro" id="IPR015421">
    <property type="entry name" value="PyrdxlP-dep_Trfase_major"/>
</dbReference>
<evidence type="ECO:0000256" key="6">
    <source>
        <dbReference type="ARBA" id="ARBA00022723"/>
    </source>
</evidence>
<dbReference type="Gene3D" id="3.40.640.10">
    <property type="entry name" value="Type I PLP-dependent aspartate aminotransferase-like (Major domain)"/>
    <property type="match status" value="1"/>
</dbReference>
<keyword evidence="9" id="KW-0411">Iron-sulfur</keyword>
<comment type="function">
    <text evidence="2">Catalyzes the removal of elemental sulfur atoms from cysteine to produce alanine. Seems to participate in the biosynthesis of the nitrogenase metalloclusters by providing the inorganic sulfur required for the Fe-S core formation.</text>
</comment>
<dbReference type="PANTHER" id="PTHR11601:SF34">
    <property type="entry name" value="CYSTEINE DESULFURASE"/>
    <property type="match status" value="1"/>
</dbReference>
<keyword evidence="6" id="KW-0479">Metal-binding</keyword>
<dbReference type="Proteomes" id="UP000585050">
    <property type="component" value="Unassembled WGS sequence"/>
</dbReference>
<evidence type="ECO:0000256" key="8">
    <source>
        <dbReference type="ARBA" id="ARBA00023004"/>
    </source>
</evidence>
<keyword evidence="5" id="KW-0808">Transferase</keyword>
<dbReference type="InterPro" id="IPR020578">
    <property type="entry name" value="Aminotrans_V_PyrdxlP_BS"/>
</dbReference>
<dbReference type="GO" id="GO:0046872">
    <property type="term" value="F:metal ion binding"/>
    <property type="evidence" value="ECO:0007669"/>
    <property type="project" value="UniProtKB-KW"/>
</dbReference>
<evidence type="ECO:0000256" key="4">
    <source>
        <dbReference type="ARBA" id="ARBA00012239"/>
    </source>
</evidence>
<dbReference type="SUPFAM" id="SSF53383">
    <property type="entry name" value="PLP-dependent transferases"/>
    <property type="match status" value="1"/>
</dbReference>
<evidence type="ECO:0000256" key="9">
    <source>
        <dbReference type="ARBA" id="ARBA00023014"/>
    </source>
</evidence>
<gene>
    <name evidence="13" type="ORF">HGP29_11870</name>
</gene>
<dbReference type="GO" id="GO:0031071">
    <property type="term" value="F:cysteine desulfurase activity"/>
    <property type="evidence" value="ECO:0007669"/>
    <property type="project" value="UniProtKB-EC"/>
</dbReference>
<evidence type="ECO:0000256" key="10">
    <source>
        <dbReference type="ARBA" id="ARBA00050776"/>
    </source>
</evidence>
<dbReference type="PROSITE" id="PS00595">
    <property type="entry name" value="AA_TRANSFER_CLASS_5"/>
    <property type="match status" value="1"/>
</dbReference>
<evidence type="ECO:0000256" key="11">
    <source>
        <dbReference type="RuleBase" id="RU004504"/>
    </source>
</evidence>
<dbReference type="Gene3D" id="3.90.1150.10">
    <property type="entry name" value="Aspartate Aminotransferase, domain 1"/>
    <property type="match status" value="1"/>
</dbReference>
<evidence type="ECO:0000256" key="7">
    <source>
        <dbReference type="ARBA" id="ARBA00022898"/>
    </source>
</evidence>
<dbReference type="FunFam" id="3.40.640.10:FF:000084">
    <property type="entry name" value="IscS-like cysteine desulfurase"/>
    <property type="match status" value="1"/>
</dbReference>
<sequence length="379" mass="42109">MIYLDNAASTPIKKEVLEVIIDTYEHQIGNASSTHIYGKKLKNALNNSIQKVEALFNARDYKTVFTSGATESINLAIKGIFQSYFEKGNHIITSKTEHKAVLDTCEFLEDIGAEVTYLTPDQNGIIDPKDIETSISDETILVTIMYANNETGVIQPINEISDICKRNDVIFMTDATQAVGKLAIDLNYSNIDLLTFSGHKIHGPQGVGGLLIKEGINLISQIHGGQQQNSLRSGTYNISNIIGLGKACELAFIDLEENIEKLQHFQQYFEKEITKLKSVEVNANKVDRLPNISNINFKGIDSNMLLRKFENEIAFSSGSACTAEIIEPSHVLRAMNFSDDDAFSSLRFSFSILNTIEEIKKATKQISSFILSLKESHQS</sequence>
<dbReference type="Pfam" id="PF00266">
    <property type="entry name" value="Aminotran_5"/>
    <property type="match status" value="1"/>
</dbReference>
<organism evidence="13 14">
    <name type="scientific">Flammeovirga agarivorans</name>
    <dbReference type="NCBI Taxonomy" id="2726742"/>
    <lineage>
        <taxon>Bacteria</taxon>
        <taxon>Pseudomonadati</taxon>
        <taxon>Bacteroidota</taxon>
        <taxon>Cytophagia</taxon>
        <taxon>Cytophagales</taxon>
        <taxon>Flammeovirgaceae</taxon>
        <taxon>Flammeovirga</taxon>
    </lineage>
</organism>
<evidence type="ECO:0000256" key="5">
    <source>
        <dbReference type="ARBA" id="ARBA00022679"/>
    </source>
</evidence>
<dbReference type="EC" id="2.8.1.7" evidence="4"/>
<comment type="catalytic activity">
    <reaction evidence="10">
        <text>(sulfur carrier)-H + L-cysteine = (sulfur carrier)-SH + L-alanine</text>
        <dbReference type="Rhea" id="RHEA:43892"/>
        <dbReference type="Rhea" id="RHEA-COMP:14737"/>
        <dbReference type="Rhea" id="RHEA-COMP:14739"/>
        <dbReference type="ChEBI" id="CHEBI:29917"/>
        <dbReference type="ChEBI" id="CHEBI:35235"/>
        <dbReference type="ChEBI" id="CHEBI:57972"/>
        <dbReference type="ChEBI" id="CHEBI:64428"/>
        <dbReference type="EC" id="2.8.1.7"/>
    </reaction>
</comment>
<comment type="similarity">
    <text evidence="3">Belongs to the class-V pyridoxal-phosphate-dependent aminotransferase family. NifS/IscS subfamily.</text>
</comment>
<keyword evidence="8" id="KW-0408">Iron</keyword>
<accession>A0A7X8SKJ3</accession>